<dbReference type="RefSeq" id="WP_250142162.1">
    <property type="nucleotide sequence ID" value="NZ_JALIQP010000006.1"/>
</dbReference>
<protein>
    <submittedName>
        <fullName evidence="1">ArsR family transcriptional regulator</fullName>
    </submittedName>
</protein>
<organism evidence="1 2">
    <name type="scientific">Halosolutus amylolyticus</name>
    <dbReference type="NCBI Taxonomy" id="2932267"/>
    <lineage>
        <taxon>Archaea</taxon>
        <taxon>Methanobacteriati</taxon>
        <taxon>Methanobacteriota</taxon>
        <taxon>Stenosarchaea group</taxon>
        <taxon>Halobacteria</taxon>
        <taxon>Halobacteriales</taxon>
        <taxon>Natrialbaceae</taxon>
        <taxon>Halosolutus</taxon>
    </lineage>
</organism>
<accession>A0ABD5PVS6</accession>
<reference evidence="1 2" key="1">
    <citation type="journal article" date="2019" name="Int. J. Syst. Evol. Microbiol.">
        <title>The Global Catalogue of Microorganisms (GCM) 10K type strain sequencing project: providing services to taxonomists for standard genome sequencing and annotation.</title>
        <authorList>
            <consortium name="The Broad Institute Genomics Platform"/>
            <consortium name="The Broad Institute Genome Sequencing Center for Infectious Disease"/>
            <person name="Wu L."/>
            <person name="Ma J."/>
        </authorList>
    </citation>
    <scope>NUCLEOTIDE SEQUENCE [LARGE SCALE GENOMIC DNA]</scope>
    <source>
        <strain evidence="1 2">WLHS5</strain>
    </source>
</reference>
<gene>
    <name evidence="1" type="ORF">ACFO5R_22540</name>
</gene>
<evidence type="ECO:0000313" key="2">
    <source>
        <dbReference type="Proteomes" id="UP001595898"/>
    </source>
</evidence>
<sequence>MINDMLTIIANDYRRCTLIALLDRASRTEETTRLPDDVAIGGTSPGARLVELRHCHLPMLAESDLIEWDREHNEIAAGDRFADVEPLLELFLDHREGLPDEWTVVPPLE</sequence>
<evidence type="ECO:0000313" key="1">
    <source>
        <dbReference type="EMBL" id="MFC4544716.1"/>
    </source>
</evidence>
<comment type="caution">
    <text evidence="1">The sequence shown here is derived from an EMBL/GenBank/DDBJ whole genome shotgun (WGS) entry which is preliminary data.</text>
</comment>
<keyword evidence="2" id="KW-1185">Reference proteome</keyword>
<dbReference type="Proteomes" id="UP001595898">
    <property type="component" value="Unassembled WGS sequence"/>
</dbReference>
<dbReference type="EMBL" id="JBHSFA010000012">
    <property type="protein sequence ID" value="MFC4544716.1"/>
    <property type="molecule type" value="Genomic_DNA"/>
</dbReference>
<proteinExistence type="predicted"/>
<dbReference type="AlphaFoldDB" id="A0ABD5PVS6"/>
<name>A0ABD5PVS6_9EURY</name>